<dbReference type="EMBL" id="FWFU01000002">
    <property type="protein sequence ID" value="SLN33056.1"/>
    <property type="molecule type" value="Genomic_DNA"/>
</dbReference>
<dbReference type="RefSeq" id="WP_085817219.1">
    <property type="nucleotide sequence ID" value="NZ_FWFU01000002.1"/>
</dbReference>
<dbReference type="AlphaFoldDB" id="A0A1X6YW80"/>
<name>A0A1X6YW80_9RHOB</name>
<keyword evidence="1" id="KW-1133">Transmembrane helix</keyword>
<evidence type="ECO:0000256" key="1">
    <source>
        <dbReference type="SAM" id="Phobius"/>
    </source>
</evidence>
<dbReference type="OrthoDB" id="1445569at2"/>
<dbReference type="NCBIfam" id="TIGR02588">
    <property type="entry name" value="TIGR02588 family protein"/>
    <property type="match status" value="1"/>
</dbReference>
<gene>
    <name evidence="2" type="ORF">ROH8110_01580</name>
</gene>
<dbReference type="InterPro" id="IPR013417">
    <property type="entry name" value="CHP02588"/>
</dbReference>
<protein>
    <recommendedName>
        <fullName evidence="4">TIGR02588 family protein</fullName>
    </recommendedName>
</protein>
<proteinExistence type="predicted"/>
<feature type="transmembrane region" description="Helical" evidence="1">
    <location>
        <begin position="20"/>
        <end position="41"/>
    </location>
</feature>
<keyword evidence="1" id="KW-0812">Transmembrane</keyword>
<sequence length="138" mass="14756">MKQAEQSERSGESKLRGTTLEWIVAAVSAAIVAAMIGFVLFQAFQKADTYADPVAVVKSVTPVSDGYRVEISARNRGGATAANVKFRAGLQSGGRNIETAEVTFSYLPSHSRRQGVLIFANDPRAYSIALQAVSYTAP</sequence>
<keyword evidence="1" id="KW-0472">Membrane</keyword>
<evidence type="ECO:0008006" key="4">
    <source>
        <dbReference type="Google" id="ProtNLM"/>
    </source>
</evidence>
<dbReference type="Proteomes" id="UP000193207">
    <property type="component" value="Unassembled WGS sequence"/>
</dbReference>
<evidence type="ECO:0000313" key="3">
    <source>
        <dbReference type="Proteomes" id="UP000193207"/>
    </source>
</evidence>
<keyword evidence="3" id="KW-1185">Reference proteome</keyword>
<reference evidence="2 3" key="1">
    <citation type="submission" date="2017-03" db="EMBL/GenBank/DDBJ databases">
        <authorList>
            <person name="Afonso C.L."/>
            <person name="Miller P.J."/>
            <person name="Scott M.A."/>
            <person name="Spackman E."/>
            <person name="Goraichik I."/>
            <person name="Dimitrov K.M."/>
            <person name="Suarez D.L."/>
            <person name="Swayne D.E."/>
        </authorList>
    </citation>
    <scope>NUCLEOTIDE SEQUENCE [LARGE SCALE GENOMIC DNA]</scope>
    <source>
        <strain evidence="2 3">CECT 8110</strain>
    </source>
</reference>
<evidence type="ECO:0000313" key="2">
    <source>
        <dbReference type="EMBL" id="SLN33056.1"/>
    </source>
</evidence>
<accession>A0A1X6YW80</accession>
<organism evidence="2 3">
    <name type="scientific">Roseovarius halotolerans</name>
    <dbReference type="NCBI Taxonomy" id="505353"/>
    <lineage>
        <taxon>Bacteria</taxon>
        <taxon>Pseudomonadati</taxon>
        <taxon>Pseudomonadota</taxon>
        <taxon>Alphaproteobacteria</taxon>
        <taxon>Rhodobacterales</taxon>
        <taxon>Roseobacteraceae</taxon>
        <taxon>Roseovarius</taxon>
    </lineage>
</organism>